<keyword evidence="15" id="KW-1185">Reference proteome</keyword>
<feature type="domain" description="Uracil-DNA glycosylase-like" evidence="12">
    <location>
        <begin position="22"/>
        <end position="170"/>
    </location>
</feature>
<dbReference type="Pfam" id="PF03167">
    <property type="entry name" value="UDG"/>
    <property type="match status" value="1"/>
</dbReference>
<evidence type="ECO:0000256" key="7">
    <source>
        <dbReference type="ARBA" id="ARBA00022763"/>
    </source>
</evidence>
<gene>
    <name evidence="13" type="ORF">EV680_1038</name>
    <name evidence="14" type="ORF">LVJ78_12285</name>
</gene>
<dbReference type="PANTHER" id="PTHR33693">
    <property type="entry name" value="TYPE-5 URACIL-DNA GLYCOSYLASE"/>
    <property type="match status" value="1"/>
</dbReference>
<evidence type="ECO:0000256" key="10">
    <source>
        <dbReference type="ARBA" id="ARBA00023014"/>
    </source>
</evidence>
<evidence type="ECO:0000256" key="11">
    <source>
        <dbReference type="ARBA" id="ARBA00023204"/>
    </source>
</evidence>
<keyword evidence="5" id="KW-0004">4Fe-4S</keyword>
<reference evidence="13 15" key="1">
    <citation type="submission" date="2019-03" db="EMBL/GenBank/DDBJ databases">
        <title>Genomic Encyclopedia of Type Strains, Phase IV (KMG-IV): sequencing the most valuable type-strain genomes for metagenomic binning, comparative biology and taxonomic classification.</title>
        <authorList>
            <person name="Goeker M."/>
        </authorList>
    </citation>
    <scope>NUCLEOTIDE SEQUENCE [LARGE SCALE GENOMIC DNA]</scope>
    <source>
        <strain evidence="13 15">DSM 17474</strain>
    </source>
</reference>
<comment type="similarity">
    <text evidence="2">Belongs to the uracil-DNA glycosylase (UDG) superfamily. Type 4 (UDGa) family.</text>
</comment>
<dbReference type="SUPFAM" id="SSF52141">
    <property type="entry name" value="Uracil-DNA glycosylase-like"/>
    <property type="match status" value="1"/>
</dbReference>
<evidence type="ECO:0000256" key="6">
    <source>
        <dbReference type="ARBA" id="ARBA00022723"/>
    </source>
</evidence>
<dbReference type="Proteomes" id="UP000829756">
    <property type="component" value="Chromosome"/>
</dbReference>
<dbReference type="RefSeq" id="WP_132952560.1">
    <property type="nucleotide sequence ID" value="NZ_CALJUB010000045.1"/>
</dbReference>
<evidence type="ECO:0000259" key="12">
    <source>
        <dbReference type="SMART" id="SM00986"/>
    </source>
</evidence>
<keyword evidence="8" id="KW-0378">Hydrolase</keyword>
<dbReference type="EC" id="3.2.2.27" evidence="3"/>
<name>A0AAE9KIP1_9NEIS</name>
<keyword evidence="6" id="KW-0479">Metal-binding</keyword>
<evidence type="ECO:0000256" key="5">
    <source>
        <dbReference type="ARBA" id="ARBA00022485"/>
    </source>
</evidence>
<dbReference type="InterPro" id="IPR036895">
    <property type="entry name" value="Uracil-DNA_glycosylase-like_sf"/>
</dbReference>
<evidence type="ECO:0000256" key="4">
    <source>
        <dbReference type="ARBA" id="ARBA00019403"/>
    </source>
</evidence>
<evidence type="ECO:0000256" key="3">
    <source>
        <dbReference type="ARBA" id="ARBA00012030"/>
    </source>
</evidence>
<evidence type="ECO:0000313" key="16">
    <source>
        <dbReference type="Proteomes" id="UP000829756"/>
    </source>
</evidence>
<keyword evidence="9" id="KW-0408">Iron</keyword>
<comment type="catalytic activity">
    <reaction evidence="1">
        <text>Hydrolyzes single-stranded DNA or mismatched double-stranded DNA and polynucleotides, releasing free uracil.</text>
        <dbReference type="EC" id="3.2.2.27"/>
    </reaction>
</comment>
<evidence type="ECO:0000313" key="13">
    <source>
        <dbReference type="EMBL" id="TCP09268.1"/>
    </source>
</evidence>
<proteinExistence type="inferred from homology"/>
<evidence type="ECO:0000256" key="9">
    <source>
        <dbReference type="ARBA" id="ARBA00023004"/>
    </source>
</evidence>
<dbReference type="EMBL" id="CP091507">
    <property type="protein sequence ID" value="UOO79428.1"/>
    <property type="molecule type" value="Genomic_DNA"/>
</dbReference>
<dbReference type="PANTHER" id="PTHR33693:SF1">
    <property type="entry name" value="TYPE-4 URACIL-DNA GLYCOSYLASE"/>
    <property type="match status" value="1"/>
</dbReference>
<dbReference type="Proteomes" id="UP000294721">
    <property type="component" value="Unassembled WGS sequence"/>
</dbReference>
<dbReference type="GO" id="GO:0046872">
    <property type="term" value="F:metal ion binding"/>
    <property type="evidence" value="ECO:0007669"/>
    <property type="project" value="UniProtKB-KW"/>
</dbReference>
<dbReference type="SMART" id="SM00986">
    <property type="entry name" value="UDG"/>
    <property type="match status" value="1"/>
</dbReference>
<dbReference type="NCBIfam" id="TIGR00758">
    <property type="entry name" value="UDG_fam4"/>
    <property type="match status" value="1"/>
</dbReference>
<dbReference type="SMART" id="SM00987">
    <property type="entry name" value="UreE_C"/>
    <property type="match status" value="1"/>
</dbReference>
<keyword evidence="11" id="KW-0234">DNA repair</keyword>
<keyword evidence="10" id="KW-0411">Iron-sulfur</keyword>
<dbReference type="AlphaFoldDB" id="A0AAE9KIP1"/>
<sequence length="189" mass="20884">MSARINALLQQLSAYFNCAVAPGWGNTAADIVFVADAPGKREIEAGEPFSGVSGRFFDELLASIALPRDEIYLTNVVKFRPQGRDPNRQEIAACRELLQAELQAVRPRIVVTLGRIGLNEFLPLMKISQVHGQDFRLQAHGLDFTLFPLYHPAAAMHNGKMRPLLKADFLKLGAWLAQNLPHGKGREAV</sequence>
<dbReference type="GO" id="GO:0006281">
    <property type="term" value="P:DNA repair"/>
    <property type="evidence" value="ECO:0007669"/>
    <property type="project" value="UniProtKB-KW"/>
</dbReference>
<dbReference type="CDD" id="cd10030">
    <property type="entry name" value="UDG-F4_TTUDGA_SPO1dp_like"/>
    <property type="match status" value="1"/>
</dbReference>
<dbReference type="KEGG" id="usu:LVJ78_12285"/>
<dbReference type="GO" id="GO:0051539">
    <property type="term" value="F:4 iron, 4 sulfur cluster binding"/>
    <property type="evidence" value="ECO:0007669"/>
    <property type="project" value="UniProtKB-KW"/>
</dbReference>
<reference evidence="14" key="2">
    <citation type="submission" date="2021-12" db="EMBL/GenBank/DDBJ databases">
        <authorList>
            <person name="Veyrier F.J."/>
        </authorList>
    </citation>
    <scope>NUCLEOTIDE SEQUENCE</scope>
    <source>
        <strain evidence="14">1258/02</strain>
    </source>
</reference>
<evidence type="ECO:0000256" key="1">
    <source>
        <dbReference type="ARBA" id="ARBA00001400"/>
    </source>
</evidence>
<evidence type="ECO:0000256" key="8">
    <source>
        <dbReference type="ARBA" id="ARBA00022801"/>
    </source>
</evidence>
<dbReference type="Gene3D" id="3.40.470.10">
    <property type="entry name" value="Uracil-DNA glycosylase-like domain"/>
    <property type="match status" value="1"/>
</dbReference>
<dbReference type="InterPro" id="IPR005273">
    <property type="entry name" value="Ura-DNA_glyco_family4"/>
</dbReference>
<accession>A0AAE9KIP1</accession>
<evidence type="ECO:0000256" key="2">
    <source>
        <dbReference type="ARBA" id="ARBA00006521"/>
    </source>
</evidence>
<evidence type="ECO:0000313" key="14">
    <source>
        <dbReference type="EMBL" id="UOO79428.1"/>
    </source>
</evidence>
<reference evidence="14" key="3">
    <citation type="journal article" date="2022" name="Res Sq">
        <title>Evolution of multicellular longitudinally dividing oral cavity symbionts (Neisseriaceae).</title>
        <authorList>
            <person name="Nyongesa S."/>
            <person name="Weber P."/>
            <person name="Bernet E."/>
            <person name="Pullido F."/>
            <person name="Nieckarz M."/>
            <person name="Delaby M."/>
            <person name="Nieves C."/>
            <person name="Viehboeck T."/>
            <person name="Krause N."/>
            <person name="Rivera-Millot A."/>
            <person name="Nakamura A."/>
            <person name="Vischer N."/>
            <person name="VanNieuwenhze M."/>
            <person name="Brun Y."/>
            <person name="Cava F."/>
            <person name="Bulgheresi S."/>
            <person name="Veyrier F."/>
        </authorList>
    </citation>
    <scope>NUCLEOTIDE SEQUENCE</scope>
    <source>
        <strain evidence="14">1258/02</strain>
    </source>
</reference>
<dbReference type="InterPro" id="IPR051536">
    <property type="entry name" value="UDG_Type-4/5"/>
</dbReference>
<organism evidence="14 16">
    <name type="scientific">Uruburuella suis</name>
    <dbReference type="NCBI Taxonomy" id="252130"/>
    <lineage>
        <taxon>Bacteria</taxon>
        <taxon>Pseudomonadati</taxon>
        <taxon>Pseudomonadota</taxon>
        <taxon>Betaproteobacteria</taxon>
        <taxon>Neisseriales</taxon>
        <taxon>Neisseriaceae</taxon>
        <taxon>Uruburuella</taxon>
    </lineage>
</organism>
<dbReference type="GO" id="GO:0004844">
    <property type="term" value="F:uracil DNA N-glycosylase activity"/>
    <property type="evidence" value="ECO:0007669"/>
    <property type="project" value="UniProtKB-EC"/>
</dbReference>
<keyword evidence="7" id="KW-0227">DNA damage</keyword>
<protein>
    <recommendedName>
        <fullName evidence="4">Type-4 uracil-DNA glycosylase</fullName>
        <ecNumber evidence="3">3.2.2.27</ecNumber>
    </recommendedName>
</protein>
<dbReference type="EMBL" id="SLXE01000003">
    <property type="protein sequence ID" value="TCP09268.1"/>
    <property type="molecule type" value="Genomic_DNA"/>
</dbReference>
<dbReference type="InterPro" id="IPR005122">
    <property type="entry name" value="Uracil-DNA_glycosylase-like"/>
</dbReference>
<evidence type="ECO:0000313" key="15">
    <source>
        <dbReference type="Proteomes" id="UP000294721"/>
    </source>
</evidence>